<dbReference type="GO" id="GO:0016020">
    <property type="term" value="C:membrane"/>
    <property type="evidence" value="ECO:0007669"/>
    <property type="project" value="UniProtKB-SubCell"/>
</dbReference>
<sequence>MAKAKISKKEEARLREELQTAENQNSVPAPPDGGYGWVIVFASFISNMVVDGIGLSFGLILPYLVEEYGTTKGVAAWVGSVMVGFQMGAGPLVSAVANKFSCRTASIFGCLLASSCMALSTFCPSIPIMMVIYGVLGGTGYSFIYLPAVVMVGYYFESKRSLATGIAVCGTGVGAFAFAPLVNFLVNSYGWKKTNLFLAGITLACALFGALMKPLTYEEVTEEVVQQVPAKPGVMRTRTSEGNISTPGVYNSTLSMTKRKGSLQPMARKDVLYSGSIQNLKEFQSRSSLAEYRNSVHSIQKPKNLKRVEKSGCNLSEFLGDLVDMSLLRSPVFLVLAFASVFAMISFYIPFVYLVELAKSKGIEESQGSILISIIGVTNIVSRLAVGYLADFPAVNNFLVNNCCLMLAAVSTAAMPLFSSFTALAFLSVLFGVGIAGYISLTSIILVEFLGLDKLTNAFGLMILFRGAAALFGTPLAGTIYDLTKSYTIPFFVCAAGFGIASIISMSTPCFNKKVKEVDGEVLAPMNVTEEKDQNIV</sequence>
<evidence type="ECO:0000256" key="1">
    <source>
        <dbReference type="ARBA" id="ARBA00004141"/>
    </source>
</evidence>
<dbReference type="EnsemblMetazoa" id="XM_050656777.1">
    <property type="protein sequence ID" value="XP_050512734.1"/>
    <property type="gene ID" value="LOC114337892"/>
</dbReference>
<dbReference type="PANTHER" id="PTHR11360:SF286">
    <property type="entry name" value="GH22266P"/>
    <property type="match status" value="1"/>
</dbReference>
<keyword evidence="5" id="KW-1185">Reference proteome</keyword>
<evidence type="ECO:0000313" key="6">
    <source>
        <dbReference type="RefSeq" id="XP_028144257.1"/>
    </source>
</evidence>
<reference evidence="6" key="1">
    <citation type="submission" date="2025-04" db="UniProtKB">
        <authorList>
            <consortium name="RefSeq"/>
        </authorList>
    </citation>
    <scope>IDENTIFICATION</scope>
</reference>
<dbReference type="SUPFAM" id="SSF103473">
    <property type="entry name" value="MFS general substrate transporter"/>
    <property type="match status" value="1"/>
</dbReference>
<evidence type="ECO:0000313" key="4">
    <source>
        <dbReference type="EnsemblMetazoa" id="XP_050512733.1"/>
    </source>
</evidence>
<dbReference type="GeneID" id="114337892"/>
<keyword evidence="2" id="KW-0812">Transmembrane</keyword>
<dbReference type="Proteomes" id="UP001652700">
    <property type="component" value="Unplaced"/>
</dbReference>
<dbReference type="AlphaFoldDB" id="A0A6P7GC53"/>
<gene>
    <name evidence="6" type="primary">LOC114337892</name>
</gene>
<keyword evidence="2" id="KW-0472">Membrane</keyword>
<feature type="transmembrane region" description="Helical" evidence="2">
    <location>
        <begin position="487"/>
        <end position="506"/>
    </location>
</feature>
<dbReference type="InterPro" id="IPR020846">
    <property type="entry name" value="MFS_dom"/>
</dbReference>
<keyword evidence="2" id="KW-1133">Transmembrane helix</keyword>
<feature type="transmembrane region" description="Helical" evidence="2">
    <location>
        <begin position="424"/>
        <end position="447"/>
    </location>
</feature>
<accession>A0A6P7GC53</accession>
<feature type="transmembrane region" description="Helical" evidence="2">
    <location>
        <begin position="128"/>
        <end position="155"/>
    </location>
</feature>
<feature type="transmembrane region" description="Helical" evidence="2">
    <location>
        <begin position="35"/>
        <end position="64"/>
    </location>
</feature>
<evidence type="ECO:0000256" key="2">
    <source>
        <dbReference type="SAM" id="Phobius"/>
    </source>
</evidence>
<evidence type="ECO:0000313" key="5">
    <source>
        <dbReference type="Proteomes" id="UP001652700"/>
    </source>
</evidence>
<feature type="transmembrane region" description="Helical" evidence="2">
    <location>
        <begin position="76"/>
        <end position="97"/>
    </location>
</feature>
<dbReference type="InterPro" id="IPR011701">
    <property type="entry name" value="MFS"/>
</dbReference>
<dbReference type="OrthoDB" id="2213137at2759"/>
<dbReference type="RefSeq" id="XP_050512733.1">
    <property type="nucleotide sequence ID" value="XM_050656776.1"/>
</dbReference>
<dbReference type="InterPro" id="IPR036259">
    <property type="entry name" value="MFS_trans_sf"/>
</dbReference>
<dbReference type="InParanoid" id="A0A6P7GC53"/>
<reference evidence="4" key="2">
    <citation type="submission" date="2025-05" db="UniProtKB">
        <authorList>
            <consortium name="EnsemblMetazoa"/>
        </authorList>
    </citation>
    <scope>IDENTIFICATION</scope>
</reference>
<protein>
    <submittedName>
        <fullName evidence="6">Monocarboxylate transporter 14-like</fullName>
    </submittedName>
</protein>
<dbReference type="CDD" id="cd17352">
    <property type="entry name" value="MFS_MCT_SLC16"/>
    <property type="match status" value="1"/>
</dbReference>
<feature type="transmembrane region" description="Helical" evidence="2">
    <location>
        <begin position="332"/>
        <end position="355"/>
    </location>
</feature>
<dbReference type="RefSeq" id="XP_050512734.1">
    <property type="nucleotide sequence ID" value="XM_050656777.1"/>
</dbReference>
<evidence type="ECO:0000259" key="3">
    <source>
        <dbReference type="PROSITE" id="PS50850"/>
    </source>
</evidence>
<dbReference type="InterPro" id="IPR050327">
    <property type="entry name" value="Proton-linked_MCT"/>
</dbReference>
<dbReference type="KEGG" id="dvv:114337892"/>
<feature type="transmembrane region" description="Helical" evidence="2">
    <location>
        <begin position="398"/>
        <end position="418"/>
    </location>
</feature>
<feature type="transmembrane region" description="Helical" evidence="2">
    <location>
        <begin position="162"/>
        <end position="182"/>
    </location>
</feature>
<organism evidence="6">
    <name type="scientific">Diabrotica virgifera virgifera</name>
    <name type="common">western corn rootworm</name>
    <dbReference type="NCBI Taxonomy" id="50390"/>
    <lineage>
        <taxon>Eukaryota</taxon>
        <taxon>Metazoa</taxon>
        <taxon>Ecdysozoa</taxon>
        <taxon>Arthropoda</taxon>
        <taxon>Hexapoda</taxon>
        <taxon>Insecta</taxon>
        <taxon>Pterygota</taxon>
        <taxon>Neoptera</taxon>
        <taxon>Endopterygota</taxon>
        <taxon>Coleoptera</taxon>
        <taxon>Polyphaga</taxon>
        <taxon>Cucujiformia</taxon>
        <taxon>Chrysomeloidea</taxon>
        <taxon>Chrysomelidae</taxon>
        <taxon>Galerucinae</taxon>
        <taxon>Diabroticina</taxon>
        <taxon>Diabroticites</taxon>
        <taxon>Diabrotica</taxon>
    </lineage>
</organism>
<feature type="transmembrane region" description="Helical" evidence="2">
    <location>
        <begin position="194"/>
        <end position="212"/>
    </location>
</feature>
<dbReference type="Gene3D" id="1.20.1250.20">
    <property type="entry name" value="MFS general substrate transporter like domains"/>
    <property type="match status" value="2"/>
</dbReference>
<feature type="transmembrane region" description="Helical" evidence="2">
    <location>
        <begin position="367"/>
        <end position="386"/>
    </location>
</feature>
<dbReference type="PROSITE" id="PS50850">
    <property type="entry name" value="MFS"/>
    <property type="match status" value="1"/>
</dbReference>
<feature type="domain" description="Major facilitator superfamily (MFS) profile" evidence="3">
    <location>
        <begin position="35"/>
        <end position="513"/>
    </location>
</feature>
<proteinExistence type="predicted"/>
<dbReference type="PANTHER" id="PTHR11360">
    <property type="entry name" value="MONOCARBOXYLATE TRANSPORTER"/>
    <property type="match status" value="1"/>
</dbReference>
<dbReference type="GO" id="GO:0008028">
    <property type="term" value="F:monocarboxylic acid transmembrane transporter activity"/>
    <property type="evidence" value="ECO:0007669"/>
    <property type="project" value="TreeGrafter"/>
</dbReference>
<feature type="transmembrane region" description="Helical" evidence="2">
    <location>
        <begin position="459"/>
        <end position="481"/>
    </location>
</feature>
<dbReference type="RefSeq" id="XP_028144257.1">
    <property type="nucleotide sequence ID" value="XM_028288456.1"/>
</dbReference>
<feature type="transmembrane region" description="Helical" evidence="2">
    <location>
        <begin position="104"/>
        <end position="122"/>
    </location>
</feature>
<dbReference type="EnsemblMetazoa" id="XM_050656776.1">
    <property type="protein sequence ID" value="XP_050512733.1"/>
    <property type="gene ID" value="LOC114337892"/>
</dbReference>
<comment type="subcellular location">
    <subcellularLocation>
        <location evidence="1">Membrane</location>
        <topology evidence="1">Multi-pass membrane protein</topology>
    </subcellularLocation>
</comment>
<name>A0A6P7GC53_DIAVI</name>
<dbReference type="Pfam" id="PF07690">
    <property type="entry name" value="MFS_1"/>
    <property type="match status" value="1"/>
</dbReference>